<dbReference type="InterPro" id="IPR002223">
    <property type="entry name" value="Kunitz_BPTI"/>
</dbReference>
<gene>
    <name evidence="5" type="ORF">CDAR_25141</name>
</gene>
<dbReference type="Pfam" id="PF00014">
    <property type="entry name" value="Kunitz_BPTI"/>
    <property type="match status" value="1"/>
</dbReference>
<dbReference type="EMBL" id="BPLQ01001092">
    <property type="protein sequence ID" value="GIX78474.1"/>
    <property type="molecule type" value="Genomic_DNA"/>
</dbReference>
<evidence type="ECO:0000259" key="4">
    <source>
        <dbReference type="PROSITE" id="PS50279"/>
    </source>
</evidence>
<dbReference type="Proteomes" id="UP001054837">
    <property type="component" value="Unassembled WGS sequence"/>
</dbReference>
<evidence type="ECO:0000313" key="5">
    <source>
        <dbReference type="EMBL" id="GIX78474.1"/>
    </source>
</evidence>
<dbReference type="GO" id="GO:0004867">
    <property type="term" value="F:serine-type endopeptidase inhibitor activity"/>
    <property type="evidence" value="ECO:0007669"/>
    <property type="project" value="UniProtKB-KW"/>
</dbReference>
<dbReference type="InterPro" id="IPR036880">
    <property type="entry name" value="Kunitz_BPTI_sf"/>
</dbReference>
<keyword evidence="2" id="KW-0732">Signal</keyword>
<evidence type="ECO:0000256" key="2">
    <source>
        <dbReference type="ARBA" id="ARBA00022729"/>
    </source>
</evidence>
<keyword evidence="3" id="KW-0722">Serine protease inhibitor</keyword>
<proteinExistence type="predicted"/>
<dbReference type="InterPro" id="IPR050098">
    <property type="entry name" value="TFPI/VKTCI-like"/>
</dbReference>
<dbReference type="PRINTS" id="PR00759">
    <property type="entry name" value="BASICPTASE"/>
</dbReference>
<dbReference type="PANTHER" id="PTHR10083">
    <property type="entry name" value="KUNITZ-TYPE PROTEASE INHIBITOR-RELATED"/>
    <property type="match status" value="1"/>
</dbReference>
<evidence type="ECO:0000256" key="1">
    <source>
        <dbReference type="ARBA" id="ARBA00022690"/>
    </source>
</evidence>
<dbReference type="SUPFAM" id="SSF57362">
    <property type="entry name" value="BPTI-like"/>
    <property type="match status" value="1"/>
</dbReference>
<accession>A0AAV4N173</accession>
<dbReference type="PROSITE" id="PS00280">
    <property type="entry name" value="BPTI_KUNITZ_1"/>
    <property type="match status" value="1"/>
</dbReference>
<dbReference type="GO" id="GO:0005615">
    <property type="term" value="C:extracellular space"/>
    <property type="evidence" value="ECO:0007669"/>
    <property type="project" value="TreeGrafter"/>
</dbReference>
<organism evidence="5 6">
    <name type="scientific">Caerostris darwini</name>
    <dbReference type="NCBI Taxonomy" id="1538125"/>
    <lineage>
        <taxon>Eukaryota</taxon>
        <taxon>Metazoa</taxon>
        <taxon>Ecdysozoa</taxon>
        <taxon>Arthropoda</taxon>
        <taxon>Chelicerata</taxon>
        <taxon>Arachnida</taxon>
        <taxon>Araneae</taxon>
        <taxon>Araneomorphae</taxon>
        <taxon>Entelegynae</taxon>
        <taxon>Araneoidea</taxon>
        <taxon>Araneidae</taxon>
        <taxon>Caerostris</taxon>
    </lineage>
</organism>
<dbReference type="SMART" id="SM00131">
    <property type="entry name" value="KU"/>
    <property type="match status" value="1"/>
</dbReference>
<dbReference type="CDD" id="cd00109">
    <property type="entry name" value="Kunitz-type"/>
    <property type="match status" value="1"/>
</dbReference>
<reference evidence="5 6" key="1">
    <citation type="submission" date="2021-06" db="EMBL/GenBank/DDBJ databases">
        <title>Caerostris darwini draft genome.</title>
        <authorList>
            <person name="Kono N."/>
            <person name="Arakawa K."/>
        </authorList>
    </citation>
    <scope>NUCLEOTIDE SEQUENCE [LARGE SCALE GENOMIC DNA]</scope>
</reference>
<name>A0AAV4N173_9ARAC</name>
<evidence type="ECO:0000256" key="3">
    <source>
        <dbReference type="ARBA" id="ARBA00022900"/>
    </source>
</evidence>
<dbReference type="InterPro" id="IPR020901">
    <property type="entry name" value="Prtase_inh_Kunz-CS"/>
</dbReference>
<dbReference type="PROSITE" id="PS50279">
    <property type="entry name" value="BPTI_KUNITZ_2"/>
    <property type="match status" value="1"/>
</dbReference>
<keyword evidence="1" id="KW-0646">Protease inhibitor</keyword>
<dbReference type="PANTHER" id="PTHR10083:SF373">
    <property type="entry name" value="SERINE PEPTIDASE INHIBITOR, KUNITZ TYPE, 2"/>
    <property type="match status" value="1"/>
</dbReference>
<protein>
    <recommendedName>
        <fullName evidence="4">BPTI/Kunitz inhibitor domain-containing protein</fullName>
    </recommendedName>
</protein>
<keyword evidence="6" id="KW-1185">Reference proteome</keyword>
<sequence length="114" mass="13276">MSSEKKRAMMNGKETYPFLMSFVPDPFLRKSEIELTKTQENKLKGLEELKKMLIKSRSESTCDQERKTGPCMAAFRRYFFNKKSGNYELFIYGGCQGNENNFETKEDCINTCIP</sequence>
<comment type="caution">
    <text evidence="5">The sequence shown here is derived from an EMBL/GenBank/DDBJ whole genome shotgun (WGS) entry which is preliminary data.</text>
</comment>
<dbReference type="AlphaFoldDB" id="A0AAV4N173"/>
<feature type="domain" description="BPTI/Kunitz inhibitor" evidence="4">
    <location>
        <begin position="62"/>
        <end position="112"/>
    </location>
</feature>
<evidence type="ECO:0000313" key="6">
    <source>
        <dbReference type="Proteomes" id="UP001054837"/>
    </source>
</evidence>
<dbReference type="Gene3D" id="4.10.410.10">
    <property type="entry name" value="Pancreatic trypsin inhibitor Kunitz domain"/>
    <property type="match status" value="1"/>
</dbReference>